<sequence>MEKYLNGVSKVSLRQIALRRVGIVLWNEHDILSSIGKFRFHPGKYHKEWRETIEKNVVYKASKLQLPESLKKQMAQILKPIGLQILRWKIFHEAYVSNSSENYDVPVLSKLCWTSAGAVDYKKTAENLIRSDVLDSFKRYVLACLYCLEDSIAQLWKDFPEYDKTYFYIKDSTPIEKPHLEFCWPYVLEGEESKLDAMPGRDGGPARFYQYAFEYSACKGNKTATEFFFQKLTPEEKESVLVETAKAVLISRDIEMYRLNTYEDFPKEKVSDVFCYLLSLMSLEEQIRIFREEPCKVLKCLLDWPWHDFFLDIADFIWTFLPENDYGSLLWKMTMSIRNSGYYFPNLFQNFFLSSPINFRKHFVDRECQFNSFFPNFFHSEDTETIKVIFRNVDAADRLRLVSSDHIFKLFYDFILGGRWRIVEVCLLEAKLSKEHKERLMENFTEFLKGMDRGQIKWRKRKWRRFFDFLDENDARVPKRISLVDETLTKRKKICCE</sequence>
<dbReference type="Proteomes" id="UP001497382">
    <property type="component" value="Unassembled WGS sequence"/>
</dbReference>
<gene>
    <name evidence="1" type="ORF">LARSCL_LOCUS14165</name>
</gene>
<reference evidence="1 2" key="1">
    <citation type="submission" date="2024-04" db="EMBL/GenBank/DDBJ databases">
        <authorList>
            <person name="Rising A."/>
            <person name="Reimegard J."/>
            <person name="Sonavane S."/>
            <person name="Akerstrom W."/>
            <person name="Nylinder S."/>
            <person name="Hedman E."/>
            <person name="Kallberg Y."/>
        </authorList>
    </citation>
    <scope>NUCLEOTIDE SEQUENCE [LARGE SCALE GENOMIC DNA]</scope>
</reference>
<evidence type="ECO:0000313" key="2">
    <source>
        <dbReference type="Proteomes" id="UP001497382"/>
    </source>
</evidence>
<protein>
    <submittedName>
        <fullName evidence="1">Uncharacterized protein</fullName>
    </submittedName>
</protein>
<dbReference type="AlphaFoldDB" id="A0AAV2ARQ7"/>
<name>A0AAV2ARQ7_9ARAC</name>
<dbReference type="EMBL" id="CAXIEN010000201">
    <property type="protein sequence ID" value="CAL1286292.1"/>
    <property type="molecule type" value="Genomic_DNA"/>
</dbReference>
<evidence type="ECO:0000313" key="1">
    <source>
        <dbReference type="EMBL" id="CAL1286292.1"/>
    </source>
</evidence>
<organism evidence="1 2">
    <name type="scientific">Larinioides sclopetarius</name>
    <dbReference type="NCBI Taxonomy" id="280406"/>
    <lineage>
        <taxon>Eukaryota</taxon>
        <taxon>Metazoa</taxon>
        <taxon>Ecdysozoa</taxon>
        <taxon>Arthropoda</taxon>
        <taxon>Chelicerata</taxon>
        <taxon>Arachnida</taxon>
        <taxon>Araneae</taxon>
        <taxon>Araneomorphae</taxon>
        <taxon>Entelegynae</taxon>
        <taxon>Araneoidea</taxon>
        <taxon>Araneidae</taxon>
        <taxon>Larinioides</taxon>
    </lineage>
</organism>
<proteinExistence type="predicted"/>
<keyword evidence="2" id="KW-1185">Reference proteome</keyword>
<accession>A0AAV2ARQ7</accession>
<comment type="caution">
    <text evidence="1">The sequence shown here is derived from an EMBL/GenBank/DDBJ whole genome shotgun (WGS) entry which is preliminary data.</text>
</comment>